<keyword evidence="2" id="KW-0645">Protease</keyword>
<dbReference type="OrthoDB" id="5177045at2"/>
<comment type="caution">
    <text evidence="6">The sequence shown here is derived from an EMBL/GenBank/DDBJ whole genome shotgun (WGS) entry which is preliminary data.</text>
</comment>
<evidence type="ECO:0000259" key="5">
    <source>
        <dbReference type="Pfam" id="PF00082"/>
    </source>
</evidence>
<dbReference type="InterPro" id="IPR000209">
    <property type="entry name" value="Peptidase_S8/S53_dom"/>
</dbReference>
<proteinExistence type="inferred from homology"/>
<dbReference type="GO" id="GO:0004252">
    <property type="term" value="F:serine-type endopeptidase activity"/>
    <property type="evidence" value="ECO:0007669"/>
    <property type="project" value="InterPro"/>
</dbReference>
<gene>
    <name evidence="6" type="ORF">DFJ67_7274</name>
</gene>
<evidence type="ECO:0000256" key="1">
    <source>
        <dbReference type="ARBA" id="ARBA00011073"/>
    </source>
</evidence>
<dbReference type="PANTHER" id="PTHR43806">
    <property type="entry name" value="PEPTIDASE S8"/>
    <property type="match status" value="1"/>
</dbReference>
<dbReference type="EMBL" id="QUMQ01000001">
    <property type="protein sequence ID" value="REG01194.1"/>
    <property type="molecule type" value="Genomic_DNA"/>
</dbReference>
<keyword evidence="7" id="KW-1185">Reference proteome</keyword>
<evidence type="ECO:0000256" key="3">
    <source>
        <dbReference type="ARBA" id="ARBA00022801"/>
    </source>
</evidence>
<dbReference type="Gene3D" id="3.40.50.200">
    <property type="entry name" value="Peptidase S8/S53 domain"/>
    <property type="match status" value="1"/>
</dbReference>
<evidence type="ECO:0000313" key="6">
    <source>
        <dbReference type="EMBL" id="REG01194.1"/>
    </source>
</evidence>
<dbReference type="InterPro" id="IPR036852">
    <property type="entry name" value="Peptidase_S8/S53_dom_sf"/>
</dbReference>
<dbReference type="GO" id="GO:0006508">
    <property type="term" value="P:proteolysis"/>
    <property type="evidence" value="ECO:0007669"/>
    <property type="project" value="UniProtKB-KW"/>
</dbReference>
<accession>A0A3D9ZYF0</accession>
<evidence type="ECO:0000256" key="4">
    <source>
        <dbReference type="ARBA" id="ARBA00022825"/>
    </source>
</evidence>
<dbReference type="PANTHER" id="PTHR43806:SF11">
    <property type="entry name" value="CEREVISIN-RELATED"/>
    <property type="match status" value="1"/>
</dbReference>
<feature type="domain" description="Peptidase S8/S53" evidence="5">
    <location>
        <begin position="61"/>
        <end position="298"/>
    </location>
</feature>
<protein>
    <submittedName>
        <fullName evidence="6">Subtilase family protein</fullName>
    </submittedName>
</protein>
<reference evidence="6 7" key="1">
    <citation type="submission" date="2018-08" db="EMBL/GenBank/DDBJ databases">
        <title>Sequencing the genomes of 1000 actinobacteria strains.</title>
        <authorList>
            <person name="Klenk H.-P."/>
        </authorList>
    </citation>
    <scope>NUCLEOTIDE SEQUENCE [LARGE SCALE GENOMIC DNA]</scope>
    <source>
        <strain evidence="6 7">DSM 44099</strain>
    </source>
</reference>
<dbReference type="Proteomes" id="UP000256913">
    <property type="component" value="Unassembled WGS sequence"/>
</dbReference>
<keyword evidence="3" id="KW-0378">Hydrolase</keyword>
<dbReference type="InterPro" id="IPR050131">
    <property type="entry name" value="Peptidase_S8_subtilisin-like"/>
</dbReference>
<sequence>METCISAPQVASVCRNGSWSIRSATSPKRSIRMTRNPGAATVPEVIDRTLAPLVPAKDFKAIVGVIDAGVISIDGPHPRISACLDRVSLIDDNLDRLPEPGLSLSPADGHGTFVVGRILQETDDALVMSRRGLDLGSRDADAVVADWLDSFTVLDPSVRPQVVNLSFYGDEFEPPAGIGRALLGLLDAAPDVVVVTSAGNRWTDVPPWPAAFHRDLERHRERVVAVGAVDTSILRPLGVSDPPRASFSNSWPGIQLWAPGVRVVGPYARATEDGFEFCSAIWSGTSFAAATVTGVLARGVAAGGKAPDVLADLVSNGPVVLASDTTW</sequence>
<evidence type="ECO:0000313" key="7">
    <source>
        <dbReference type="Proteomes" id="UP000256913"/>
    </source>
</evidence>
<organism evidence="6 7">
    <name type="scientific">Asanoa ferruginea</name>
    <dbReference type="NCBI Taxonomy" id="53367"/>
    <lineage>
        <taxon>Bacteria</taxon>
        <taxon>Bacillati</taxon>
        <taxon>Actinomycetota</taxon>
        <taxon>Actinomycetes</taxon>
        <taxon>Micromonosporales</taxon>
        <taxon>Micromonosporaceae</taxon>
        <taxon>Asanoa</taxon>
    </lineage>
</organism>
<dbReference type="Pfam" id="PF00082">
    <property type="entry name" value="Peptidase_S8"/>
    <property type="match status" value="1"/>
</dbReference>
<comment type="similarity">
    <text evidence="1">Belongs to the peptidase S8 family.</text>
</comment>
<keyword evidence="4" id="KW-0720">Serine protease</keyword>
<dbReference type="CDD" id="cd00306">
    <property type="entry name" value="Peptidases_S8_S53"/>
    <property type="match status" value="1"/>
</dbReference>
<evidence type="ECO:0000256" key="2">
    <source>
        <dbReference type="ARBA" id="ARBA00022670"/>
    </source>
</evidence>
<dbReference type="SUPFAM" id="SSF52743">
    <property type="entry name" value="Subtilisin-like"/>
    <property type="match status" value="1"/>
</dbReference>
<dbReference type="AlphaFoldDB" id="A0A3D9ZYF0"/>
<name>A0A3D9ZYF0_9ACTN</name>